<dbReference type="KEGG" id="cbi:CLJ_B1889"/>
<dbReference type="Proteomes" id="UP000002333">
    <property type="component" value="Chromosome"/>
</dbReference>
<dbReference type="EMBL" id="CP001083">
    <property type="protein sequence ID" value="ACQ53605.1"/>
    <property type="molecule type" value="Genomic_DNA"/>
</dbReference>
<reference evidence="2" key="2">
    <citation type="submission" date="2008-05" db="EMBL/GenBank/DDBJ databases">
        <title>Genome sequence of Clostridium botulinum Ba4 strain 657.</title>
        <authorList>
            <person name="Shrivastava S."/>
            <person name="Brown J.L."/>
            <person name="Bruce D."/>
            <person name="Detter C."/>
            <person name="Munk C."/>
            <person name="Smith L.A."/>
            <person name="Smith T.J."/>
            <person name="Sutton G."/>
            <person name="Brettin T.S."/>
        </authorList>
    </citation>
    <scope>NUCLEOTIDE SEQUENCE [LARGE SCALE GENOMIC DNA]</scope>
    <source>
        <strain evidence="2">657 / Type Ba4</strain>
    </source>
</reference>
<dbReference type="RefSeq" id="WP_012720984.1">
    <property type="nucleotide sequence ID" value="NC_012658.1"/>
</dbReference>
<organism evidence="1 2">
    <name type="scientific">Clostridium botulinum (strain 657 / Type Ba4)</name>
    <dbReference type="NCBI Taxonomy" id="515621"/>
    <lineage>
        <taxon>Bacteria</taxon>
        <taxon>Bacillati</taxon>
        <taxon>Bacillota</taxon>
        <taxon>Clostridia</taxon>
        <taxon>Eubacteriales</taxon>
        <taxon>Clostridiaceae</taxon>
        <taxon>Clostridium</taxon>
    </lineage>
</organism>
<protein>
    <submittedName>
        <fullName evidence="1">Uncharacterized protein</fullName>
    </submittedName>
</protein>
<accession>A0A3F2ZSW8</accession>
<gene>
    <name evidence="1" type="ordered locus">CLJ_B1889</name>
</gene>
<reference evidence="1 2" key="1">
    <citation type="journal article" date="2007" name="PLoS ONE">
        <title>Analysis of the neurotoxin complex genes in Clostridium botulinum A1-A4 and B1 strains: BoNT/A3, /Ba4 and /B1 clusters are located within plasmids.</title>
        <authorList>
            <person name="Smith T.J."/>
            <person name="Hill K.K."/>
            <person name="Foley B.T."/>
            <person name="Detter J.C."/>
            <person name="Munk A.C."/>
            <person name="Bruce D.C."/>
            <person name="Doggett N.A."/>
            <person name="Smith L.A."/>
            <person name="Marks J.D."/>
            <person name="Xie G."/>
            <person name="Brettin T.S."/>
        </authorList>
    </citation>
    <scope>NUCLEOTIDE SEQUENCE [LARGE SCALE GENOMIC DNA]</scope>
    <source>
        <strain evidence="2">657 / Type Ba4</strain>
    </source>
</reference>
<sequence length="43" mass="5042">MNIYQKKIAKRAKLIKKQTGFSWSTCKGIAKYRALYDFIRICG</sequence>
<dbReference type="AlphaFoldDB" id="A0A3F2ZSW8"/>
<evidence type="ECO:0000313" key="2">
    <source>
        <dbReference type="Proteomes" id="UP000002333"/>
    </source>
</evidence>
<proteinExistence type="predicted"/>
<evidence type="ECO:0000313" key="1">
    <source>
        <dbReference type="EMBL" id="ACQ53605.1"/>
    </source>
</evidence>
<name>A0A3F2ZSW8_CLOB6</name>